<dbReference type="Gene3D" id="3.40.50.1820">
    <property type="entry name" value="alpha/beta hydrolase"/>
    <property type="match status" value="1"/>
</dbReference>
<dbReference type="EMBL" id="VWSG01000004">
    <property type="protein sequence ID" value="KAA5535538.1"/>
    <property type="molecule type" value="Genomic_DNA"/>
</dbReference>
<proteinExistence type="predicted"/>
<organism evidence="2 3">
    <name type="scientific">Paenimyroides baculatum</name>
    <dbReference type="NCBI Taxonomy" id="2608000"/>
    <lineage>
        <taxon>Bacteria</taxon>
        <taxon>Pseudomonadati</taxon>
        <taxon>Bacteroidota</taxon>
        <taxon>Flavobacteriia</taxon>
        <taxon>Flavobacteriales</taxon>
        <taxon>Flavobacteriaceae</taxon>
        <taxon>Paenimyroides</taxon>
    </lineage>
</organism>
<dbReference type="SUPFAM" id="SSF53474">
    <property type="entry name" value="alpha/beta-Hydrolases"/>
    <property type="match status" value="1"/>
</dbReference>
<evidence type="ECO:0000313" key="2">
    <source>
        <dbReference type="EMBL" id="KAA5535538.1"/>
    </source>
</evidence>
<protein>
    <submittedName>
        <fullName evidence="2">Lipase family protein</fullName>
    </submittedName>
</protein>
<comment type="caution">
    <text evidence="2">The sequence shown here is derived from an EMBL/GenBank/DDBJ whole genome shotgun (WGS) entry which is preliminary data.</text>
</comment>
<evidence type="ECO:0000313" key="3">
    <source>
        <dbReference type="Proteomes" id="UP000325141"/>
    </source>
</evidence>
<dbReference type="InterPro" id="IPR002921">
    <property type="entry name" value="Fungal_lipase-type"/>
</dbReference>
<evidence type="ECO:0000259" key="1">
    <source>
        <dbReference type="Pfam" id="PF01764"/>
    </source>
</evidence>
<dbReference type="AlphaFoldDB" id="A0A5M6CK06"/>
<dbReference type="InterPro" id="IPR029058">
    <property type="entry name" value="AB_hydrolase_fold"/>
</dbReference>
<reference evidence="2 3" key="1">
    <citation type="submission" date="2019-09" db="EMBL/GenBank/DDBJ databases">
        <title>Genome sequence and assembly of Flavobacterium sp.</title>
        <authorList>
            <person name="Chhetri G."/>
        </authorList>
    </citation>
    <scope>NUCLEOTIDE SEQUENCE [LARGE SCALE GENOMIC DNA]</scope>
    <source>
        <strain evidence="2 3">SNL9</strain>
    </source>
</reference>
<dbReference type="CDD" id="cd00519">
    <property type="entry name" value="Lipase_3"/>
    <property type="match status" value="1"/>
</dbReference>
<name>A0A5M6CK06_9FLAO</name>
<dbReference type="Proteomes" id="UP000325141">
    <property type="component" value="Unassembled WGS sequence"/>
</dbReference>
<dbReference type="GO" id="GO:0006629">
    <property type="term" value="P:lipid metabolic process"/>
    <property type="evidence" value="ECO:0007669"/>
    <property type="project" value="InterPro"/>
</dbReference>
<feature type="domain" description="Fungal lipase-type" evidence="1">
    <location>
        <begin position="119"/>
        <end position="242"/>
    </location>
</feature>
<accession>A0A5M6CK06</accession>
<sequence length="366" mass="42023">MKTFVALLFLAFFSRGYCQILKPGFDKAEYIETLKINHKAHIAVEKWGEIKTVPDPQQFDFVYRSPVVAFDNIWDLWIHKEKPVALIAVQGSIQTEASFLANLYAAMLPAKGELQLDDDFLFKYKLAENPNAAVHAGWFVAMAYLSKTVKTKIDSCYKAGIKDFILTGHSQGGGITYLLNAHLENLKLEKKLPQNIRFKTYCSAGPKPGNLFFAYDYEKMTESDWAFNVVNTADWVPDVPFSVQTINDFTSVNPFRNAKSMIKKQKFPMNIVLKRAYNQLSKPSIKAQKSYEKYLGNIVSKAVKKQLPNFKAPKYYSSNYYVRTGRTIVLYAEEDYFKLYSNAADNPDIWQHHLPKQYLFLAEKLE</sequence>
<keyword evidence="3" id="KW-1185">Reference proteome</keyword>
<gene>
    <name evidence="2" type="ORF">F0460_07075</name>
</gene>
<dbReference type="Pfam" id="PF01764">
    <property type="entry name" value="Lipase_3"/>
    <property type="match status" value="1"/>
</dbReference>
<dbReference type="RefSeq" id="WP_150011664.1">
    <property type="nucleotide sequence ID" value="NZ_VWSG01000004.1"/>
</dbReference>